<reference evidence="2 3" key="1">
    <citation type="submission" date="2023-07" db="EMBL/GenBank/DDBJ databases">
        <title>Sequencing the genomes of 1000 actinobacteria strains.</title>
        <authorList>
            <person name="Klenk H.-P."/>
        </authorList>
    </citation>
    <scope>NUCLEOTIDE SEQUENCE [LARGE SCALE GENOMIC DNA]</scope>
    <source>
        <strain evidence="2 3">DSM 17163</strain>
    </source>
</reference>
<dbReference type="Proteomes" id="UP001243212">
    <property type="component" value="Unassembled WGS sequence"/>
</dbReference>
<keyword evidence="3" id="KW-1185">Reference proteome</keyword>
<gene>
    <name evidence="2" type="ORF">J2S70_000402</name>
</gene>
<organism evidence="2 3">
    <name type="scientific">Trueperella bonasi</name>
    <dbReference type="NCBI Taxonomy" id="312286"/>
    <lineage>
        <taxon>Bacteria</taxon>
        <taxon>Bacillati</taxon>
        <taxon>Actinomycetota</taxon>
        <taxon>Actinomycetes</taxon>
        <taxon>Actinomycetales</taxon>
        <taxon>Actinomycetaceae</taxon>
        <taxon>Trueperella</taxon>
    </lineage>
</organism>
<name>A0ABT9NEK3_9ACTO</name>
<feature type="region of interest" description="Disordered" evidence="1">
    <location>
        <begin position="28"/>
        <end position="51"/>
    </location>
</feature>
<evidence type="ECO:0000256" key="1">
    <source>
        <dbReference type="SAM" id="MobiDB-lite"/>
    </source>
</evidence>
<evidence type="ECO:0000313" key="2">
    <source>
        <dbReference type="EMBL" id="MDP9805820.1"/>
    </source>
</evidence>
<dbReference type="EMBL" id="JAUSQX010000001">
    <property type="protein sequence ID" value="MDP9805820.1"/>
    <property type="molecule type" value="Genomic_DNA"/>
</dbReference>
<protein>
    <submittedName>
        <fullName evidence="2">Uncharacterized protein</fullName>
    </submittedName>
</protein>
<evidence type="ECO:0000313" key="3">
    <source>
        <dbReference type="Proteomes" id="UP001243212"/>
    </source>
</evidence>
<comment type="caution">
    <text evidence="2">The sequence shown here is derived from an EMBL/GenBank/DDBJ whole genome shotgun (WGS) entry which is preliminary data.</text>
</comment>
<proteinExistence type="predicted"/>
<accession>A0ABT9NEK3</accession>
<sequence length="248" mass="26810">MNRRRRKIKEVHLTRNCCDAVTSLAACSSDEDAEKTSADNESSQEAAPGDDVSKFKELLKTRYDENWPSSMGVGADDYDAWVNCAAEAGLVKAAANTSSLNVSVENAEAWAACVLPKIEDDLTDQDRNSILLGHTPVDEPANTKFYEASKECLDAAATAEKEANMPTDDKLQTGIRSLLDRAEAQEKLGVDSAVVDEIAQCMVAPLKEEVDDVDVLNTIANGDANLPIDVTRKFTSTMTDCGLEVMGQ</sequence>
<dbReference type="RefSeq" id="WP_307682081.1">
    <property type="nucleotide sequence ID" value="NZ_JAUSQX010000001.1"/>
</dbReference>